<comment type="similarity">
    <text evidence="1">Belongs to the peptidase S1C family.</text>
</comment>
<dbReference type="InterPro" id="IPR036034">
    <property type="entry name" value="PDZ_sf"/>
</dbReference>
<dbReference type="CDD" id="cd23084">
    <property type="entry name" value="cpPDZ2_DegP-like"/>
    <property type="match status" value="1"/>
</dbReference>
<dbReference type="Pfam" id="PF00595">
    <property type="entry name" value="PDZ"/>
    <property type="match status" value="2"/>
</dbReference>
<dbReference type="SUPFAM" id="SSF50156">
    <property type="entry name" value="PDZ domain-like"/>
    <property type="match status" value="2"/>
</dbReference>
<dbReference type="Gene3D" id="2.30.42.10">
    <property type="match status" value="2"/>
</dbReference>
<evidence type="ECO:0000256" key="5">
    <source>
        <dbReference type="ARBA" id="ARBA00022801"/>
    </source>
</evidence>
<reference evidence="10" key="1">
    <citation type="journal article" date="2019" name="Int. J. Syst. Evol. Microbiol.">
        <title>The Global Catalogue of Microorganisms (GCM) 10K type strain sequencing project: providing services to taxonomists for standard genome sequencing and annotation.</title>
        <authorList>
            <consortium name="The Broad Institute Genomics Platform"/>
            <consortium name="The Broad Institute Genome Sequencing Center for Infectious Disease"/>
            <person name="Wu L."/>
            <person name="Ma J."/>
        </authorList>
    </citation>
    <scope>NUCLEOTIDE SEQUENCE [LARGE SCALE GENOMIC DNA]</scope>
    <source>
        <strain evidence="10">KCTC 62784</strain>
    </source>
</reference>
<comment type="caution">
    <text evidence="9">The sequence shown here is derived from an EMBL/GenBank/DDBJ whole genome shotgun (WGS) entry which is preliminary data.</text>
</comment>
<evidence type="ECO:0000256" key="7">
    <source>
        <dbReference type="SAM" id="SignalP"/>
    </source>
</evidence>
<dbReference type="PRINTS" id="PR00834">
    <property type="entry name" value="PROTEASES2C"/>
</dbReference>
<keyword evidence="4" id="KW-0677">Repeat</keyword>
<dbReference type="PANTHER" id="PTHR22939:SF129">
    <property type="entry name" value="SERINE PROTEASE HTRA2, MITOCHONDRIAL"/>
    <property type="match status" value="1"/>
</dbReference>
<dbReference type="PROSITE" id="PS50106">
    <property type="entry name" value="PDZ"/>
    <property type="match status" value="2"/>
</dbReference>
<accession>A0ABV7CDQ4</accession>
<dbReference type="InterPro" id="IPR001940">
    <property type="entry name" value="Peptidase_S1C"/>
</dbReference>
<dbReference type="NCBIfam" id="TIGR02037">
    <property type="entry name" value="degP_htrA_DO"/>
    <property type="match status" value="1"/>
</dbReference>
<dbReference type="InterPro" id="IPR009003">
    <property type="entry name" value="Peptidase_S1_PA"/>
</dbReference>
<feature type="chain" id="PRO_5045455492" evidence="7">
    <location>
        <begin position="27"/>
        <end position="455"/>
    </location>
</feature>
<feature type="signal peptide" evidence="7">
    <location>
        <begin position="1"/>
        <end position="26"/>
    </location>
</feature>
<evidence type="ECO:0000256" key="1">
    <source>
        <dbReference type="ARBA" id="ARBA00010541"/>
    </source>
</evidence>
<dbReference type="Gene3D" id="2.40.10.120">
    <property type="match status" value="1"/>
</dbReference>
<evidence type="ECO:0000256" key="2">
    <source>
        <dbReference type="ARBA" id="ARBA00022670"/>
    </source>
</evidence>
<feature type="domain" description="PDZ" evidence="8">
    <location>
        <begin position="355"/>
        <end position="447"/>
    </location>
</feature>
<dbReference type="RefSeq" id="WP_164711894.1">
    <property type="nucleotide sequence ID" value="NZ_AP024911.1"/>
</dbReference>
<feature type="domain" description="PDZ" evidence="8">
    <location>
        <begin position="258"/>
        <end position="349"/>
    </location>
</feature>
<dbReference type="SUPFAM" id="SSF50494">
    <property type="entry name" value="Trypsin-like serine proteases"/>
    <property type="match status" value="1"/>
</dbReference>
<name>A0ABV7CDQ4_9VIBR</name>
<organism evidence="9 10">
    <name type="scientific">Vibrio zhugei</name>
    <dbReference type="NCBI Taxonomy" id="2479546"/>
    <lineage>
        <taxon>Bacteria</taxon>
        <taxon>Pseudomonadati</taxon>
        <taxon>Pseudomonadota</taxon>
        <taxon>Gammaproteobacteria</taxon>
        <taxon>Vibrionales</taxon>
        <taxon>Vibrionaceae</taxon>
        <taxon>Vibrio</taxon>
    </lineage>
</organism>
<evidence type="ECO:0000313" key="10">
    <source>
        <dbReference type="Proteomes" id="UP001595384"/>
    </source>
</evidence>
<keyword evidence="10" id="KW-1185">Reference proteome</keyword>
<dbReference type="Proteomes" id="UP001595384">
    <property type="component" value="Unassembled WGS sequence"/>
</dbReference>
<evidence type="ECO:0000259" key="8">
    <source>
        <dbReference type="PROSITE" id="PS50106"/>
    </source>
</evidence>
<sequence>MKKPLLALTALSLSLSSIMAPMPASAAIPMTVSGEHVPSLAPMLKKVTPAVVSIAVEGTQVSRQHIPEQFRFFFGPDFPTEQLEKRPFKGLGSGVIINADKGYVVTNYHVIKGADSIKVQLKDGREYDATLVGSDKMSDIALLKLKDAKNLTQIQIADSDDLQVGDFAVAIGNPFGLGQTVTSGIISALGRSGLNIENFENFIQTDAAINSGNSGGALVNLKGQLIGINTAILGPNGGNIGIGFSIPSNMMKNLTDQILKYGEVKRGMLGVKGGEVNSDLAEALGLDSSKGAFVSEVMPHTAASKAGLKAGDVIISINGKTIHSFAELRAKVATLGVGKKIKMGVIRDGDHKTFDVTLGKQTETKMTASELHQGLAGASFVNTSSDDGMKGVKVSAVKPNSPADQYQLKKGDIIIGVNRHRVKNIADLRHVLEKKPSVLALNIKRGSQTLYLVVR</sequence>
<evidence type="ECO:0000256" key="6">
    <source>
        <dbReference type="ARBA" id="ARBA00022825"/>
    </source>
</evidence>
<dbReference type="EC" id="3.4.21.107" evidence="9"/>
<evidence type="ECO:0000256" key="4">
    <source>
        <dbReference type="ARBA" id="ARBA00022737"/>
    </source>
</evidence>
<dbReference type="Pfam" id="PF13365">
    <property type="entry name" value="Trypsin_2"/>
    <property type="match status" value="1"/>
</dbReference>
<gene>
    <name evidence="9" type="ORF">ACFODT_13305</name>
</gene>
<keyword evidence="3 7" id="KW-0732">Signal</keyword>
<dbReference type="SMART" id="SM00228">
    <property type="entry name" value="PDZ"/>
    <property type="match status" value="2"/>
</dbReference>
<dbReference type="EMBL" id="JBHRSE010000087">
    <property type="protein sequence ID" value="MFC3024795.1"/>
    <property type="molecule type" value="Genomic_DNA"/>
</dbReference>
<dbReference type="InterPro" id="IPR011782">
    <property type="entry name" value="Pept_S1C_Do"/>
</dbReference>
<keyword evidence="6" id="KW-0720">Serine protease</keyword>
<dbReference type="GO" id="GO:0016787">
    <property type="term" value="F:hydrolase activity"/>
    <property type="evidence" value="ECO:0007669"/>
    <property type="project" value="UniProtKB-KW"/>
</dbReference>
<protein>
    <submittedName>
        <fullName evidence="9">Do family serine endopeptidase</fullName>
        <ecNumber evidence="9">3.4.21.107</ecNumber>
    </submittedName>
</protein>
<proteinExistence type="inferred from homology"/>
<keyword evidence="5 9" id="KW-0378">Hydrolase</keyword>
<evidence type="ECO:0000313" key="9">
    <source>
        <dbReference type="EMBL" id="MFC3024795.1"/>
    </source>
</evidence>
<keyword evidence="2" id="KW-0645">Protease</keyword>
<evidence type="ECO:0000256" key="3">
    <source>
        <dbReference type="ARBA" id="ARBA00022729"/>
    </source>
</evidence>
<dbReference type="CDD" id="cd10839">
    <property type="entry name" value="cpPDZ1_DegP-like"/>
    <property type="match status" value="1"/>
</dbReference>
<dbReference type="InterPro" id="IPR001478">
    <property type="entry name" value="PDZ"/>
</dbReference>
<dbReference type="PANTHER" id="PTHR22939">
    <property type="entry name" value="SERINE PROTEASE FAMILY S1C HTRA-RELATED"/>
    <property type="match status" value="1"/>
</dbReference>